<organism evidence="1 2">
    <name type="scientific">Cotesia glomerata</name>
    <name type="common">Lepidopteran parasitic wasp</name>
    <name type="synonym">Apanteles glomeratus</name>
    <dbReference type="NCBI Taxonomy" id="32391"/>
    <lineage>
        <taxon>Eukaryota</taxon>
        <taxon>Metazoa</taxon>
        <taxon>Ecdysozoa</taxon>
        <taxon>Arthropoda</taxon>
        <taxon>Hexapoda</taxon>
        <taxon>Insecta</taxon>
        <taxon>Pterygota</taxon>
        <taxon>Neoptera</taxon>
        <taxon>Endopterygota</taxon>
        <taxon>Hymenoptera</taxon>
        <taxon>Apocrita</taxon>
        <taxon>Ichneumonoidea</taxon>
        <taxon>Braconidae</taxon>
        <taxon>Microgastrinae</taxon>
        <taxon>Cotesia</taxon>
    </lineage>
</organism>
<name>A0AAV7J7U1_COTGL</name>
<sequence>MATKIKLTSSDEIHKFRPQMTHQLVGCVDAIESIKVNSKSVFKFVLNNGAGLRVQVYSWEEGPCTQKEVIMGHVIYLNGASCIPDSEYNTGNFHGAQIAIRSFTSIDNLGKFQKETHEASDIEPEVIQLIPLNALKNSVLSWKIKICGYLKTKFTPIKFNDEINKAFFSITDGVYNLDAIVNSYTADHGLEKGDKVELTGSMAYFRNDNCSLTVDSMDDIKIQEEPRKELVWLLNGIKKIVLKNPFKRQKI</sequence>
<dbReference type="Proteomes" id="UP000826195">
    <property type="component" value="Unassembled WGS sequence"/>
</dbReference>
<dbReference type="EMBL" id="JAHXZJ010000001">
    <property type="protein sequence ID" value="KAH0567922.1"/>
    <property type="molecule type" value="Genomic_DNA"/>
</dbReference>
<comment type="caution">
    <text evidence="1">The sequence shown here is derived from an EMBL/GenBank/DDBJ whole genome shotgun (WGS) entry which is preliminary data.</text>
</comment>
<dbReference type="AlphaFoldDB" id="A0AAV7J7U1"/>
<keyword evidence="2" id="KW-1185">Reference proteome</keyword>
<accession>A0AAV7J7U1</accession>
<proteinExistence type="predicted"/>
<evidence type="ECO:0000313" key="1">
    <source>
        <dbReference type="EMBL" id="KAH0567922.1"/>
    </source>
</evidence>
<reference evidence="1 2" key="1">
    <citation type="journal article" date="2021" name="J. Hered.">
        <title>A chromosome-level genome assembly of the parasitoid wasp, Cotesia glomerata (Hymenoptera: Braconidae).</title>
        <authorList>
            <person name="Pinto B.J."/>
            <person name="Weis J.J."/>
            <person name="Gamble T."/>
            <person name="Ode P.J."/>
            <person name="Paul R."/>
            <person name="Zaspel J.M."/>
        </authorList>
    </citation>
    <scope>NUCLEOTIDE SEQUENCE [LARGE SCALE GENOMIC DNA]</scope>
    <source>
        <strain evidence="1">CgM1</strain>
    </source>
</reference>
<protein>
    <submittedName>
        <fullName evidence="1">Uncharacterized protein</fullName>
    </submittedName>
</protein>
<evidence type="ECO:0000313" key="2">
    <source>
        <dbReference type="Proteomes" id="UP000826195"/>
    </source>
</evidence>
<gene>
    <name evidence="1" type="ORF">KQX54_016207</name>
</gene>